<feature type="non-terminal residue" evidence="1">
    <location>
        <position position="223"/>
    </location>
</feature>
<dbReference type="AlphaFoldDB" id="A0A5J5D1S5"/>
<proteinExistence type="predicted"/>
<reference evidence="1 2" key="1">
    <citation type="submission" date="2019-08" db="EMBL/GenBank/DDBJ databases">
        <title>A chromosome-level genome assembly, high-density linkage maps, and genome scans reveal the genomic architecture of hybrid incompatibilities underlying speciation via character displacement in darters (Percidae: Etheostominae).</title>
        <authorList>
            <person name="Moran R.L."/>
            <person name="Catchen J.M."/>
            <person name="Fuller R.C."/>
        </authorList>
    </citation>
    <scope>NUCLEOTIDE SEQUENCE [LARGE SCALE GENOMIC DNA]</scope>
    <source>
        <strain evidence="1">EspeVRDwgs_2016</strain>
        <tissue evidence="1">Muscle</tissue>
    </source>
</reference>
<dbReference type="EMBL" id="VOFY01000012">
    <property type="protein sequence ID" value="KAA8587294.1"/>
    <property type="molecule type" value="Genomic_DNA"/>
</dbReference>
<gene>
    <name evidence="1" type="ORF">FQN60_016156</name>
</gene>
<organism evidence="1 2">
    <name type="scientific">Etheostoma spectabile</name>
    <name type="common">orangethroat darter</name>
    <dbReference type="NCBI Taxonomy" id="54343"/>
    <lineage>
        <taxon>Eukaryota</taxon>
        <taxon>Metazoa</taxon>
        <taxon>Chordata</taxon>
        <taxon>Craniata</taxon>
        <taxon>Vertebrata</taxon>
        <taxon>Euteleostomi</taxon>
        <taxon>Actinopterygii</taxon>
        <taxon>Neopterygii</taxon>
        <taxon>Teleostei</taxon>
        <taxon>Neoteleostei</taxon>
        <taxon>Acanthomorphata</taxon>
        <taxon>Eupercaria</taxon>
        <taxon>Perciformes</taxon>
        <taxon>Percoidei</taxon>
        <taxon>Percidae</taxon>
        <taxon>Etheostomatinae</taxon>
        <taxon>Etheostoma</taxon>
    </lineage>
</organism>
<protein>
    <submittedName>
        <fullName evidence="1">Uncharacterized protein</fullName>
    </submittedName>
</protein>
<name>A0A5J5D1S5_9PERO</name>
<dbReference type="Proteomes" id="UP000327493">
    <property type="component" value="Chromosome 12"/>
</dbReference>
<comment type="caution">
    <text evidence="1">The sequence shown here is derived from an EMBL/GenBank/DDBJ whole genome shotgun (WGS) entry which is preliminary data.</text>
</comment>
<accession>A0A5J5D1S5</accession>
<keyword evidence="2" id="KW-1185">Reference proteome</keyword>
<evidence type="ECO:0000313" key="2">
    <source>
        <dbReference type="Proteomes" id="UP000327493"/>
    </source>
</evidence>
<evidence type="ECO:0000313" key="1">
    <source>
        <dbReference type="EMBL" id="KAA8587294.1"/>
    </source>
</evidence>
<sequence>MFVEVTLVREQDSPAVLHSRALGFTLLSYTLNVVANTDAFHETVAKELFPPYATPDGGQGAGRREIGVTSVQEKRITWISICIAISFTVTLSGGQGAKRERVSHHGESVELTTAEVQERVAALGGVPGDAHEGAALTSLNLVVGTGDDWAVDGGGGDGHLVDLAAPQIPNGAGVGRRVAGSSVSIRADGPGGVIVRARLRPTHIHHVGATVQLSGDIFHETGS</sequence>